<feature type="compositionally biased region" description="Polar residues" evidence="1">
    <location>
        <begin position="244"/>
        <end position="263"/>
    </location>
</feature>
<name>A0ABP1GK58_9EUKA</name>
<protein>
    <submittedName>
        <fullName evidence="2">Putative_reverse transcriptase/endonuclease</fullName>
    </submittedName>
</protein>
<evidence type="ECO:0000256" key="1">
    <source>
        <dbReference type="SAM" id="MobiDB-lite"/>
    </source>
</evidence>
<feature type="region of interest" description="Disordered" evidence="1">
    <location>
        <begin position="222"/>
        <end position="263"/>
    </location>
</feature>
<accession>A0ABP1GK58</accession>
<organism evidence="2 3">
    <name type="scientific">Hexamita inflata</name>
    <dbReference type="NCBI Taxonomy" id="28002"/>
    <lineage>
        <taxon>Eukaryota</taxon>
        <taxon>Metamonada</taxon>
        <taxon>Diplomonadida</taxon>
        <taxon>Hexamitidae</taxon>
        <taxon>Hexamitinae</taxon>
        <taxon>Hexamita</taxon>
    </lineage>
</organism>
<gene>
    <name evidence="2" type="ORF">HINF_LOCUS850</name>
</gene>
<proteinExistence type="predicted"/>
<dbReference type="EMBL" id="CAXDID020000002">
    <property type="protein sequence ID" value="CAL5970910.1"/>
    <property type="molecule type" value="Genomic_DNA"/>
</dbReference>
<evidence type="ECO:0000313" key="2">
    <source>
        <dbReference type="EMBL" id="CAL5970910.1"/>
    </source>
</evidence>
<evidence type="ECO:0000313" key="3">
    <source>
        <dbReference type="Proteomes" id="UP001642409"/>
    </source>
</evidence>
<comment type="caution">
    <text evidence="2">The sequence shown here is derived from an EMBL/GenBank/DDBJ whole genome shotgun (WGS) entry which is preliminary data.</text>
</comment>
<reference evidence="2 3" key="1">
    <citation type="submission" date="2024-07" db="EMBL/GenBank/DDBJ databases">
        <authorList>
            <person name="Akdeniz Z."/>
        </authorList>
    </citation>
    <scope>NUCLEOTIDE SEQUENCE [LARGE SCALE GENOMIC DNA]</scope>
</reference>
<keyword evidence="3" id="KW-1185">Reference proteome</keyword>
<dbReference type="Proteomes" id="UP001642409">
    <property type="component" value="Unassembled WGS sequence"/>
</dbReference>
<sequence length="372" mass="42800">MTFGKIDPGIPQQCELCGNLFKPGHEMSCKKINDMHIKVHDIFANYLEQKLRKTFSAKKVCAAEDNRAMNKKKPDVELIIKRQKVYLDIGISFDPKRYYQTKQSHYASMLDQDGNPIKVIPIIIGKNCTIHTKSREFLEELDLNIENVYEEIGNLLAVYYASCAEEIYKRKQVKRDEVNNLPEVRNVNLTNNRFAELVSDEVQIKEKSEHQAILEYLKEQQKLQKPMQKADKAKKKRKPDDPPESQTLSETVSDQHLTETSDSSIQNEILLSLTPAIQEEIQMELRMPNKTTVTKILAQQQNVQIAFQRKATPENRKQDSQFMTLFPGLNLEQIRNNANTITRNSPTQPNAVINKKISKTNSISPKKLTESL</sequence>